<dbReference type="InterPro" id="IPR020901">
    <property type="entry name" value="Prtase_inh_Kunz-CS"/>
</dbReference>
<evidence type="ECO:0000259" key="3">
    <source>
        <dbReference type="PROSITE" id="PS50279"/>
    </source>
</evidence>
<dbReference type="GO" id="GO:0004867">
    <property type="term" value="F:serine-type endopeptidase inhibitor activity"/>
    <property type="evidence" value="ECO:0007669"/>
    <property type="project" value="InterPro"/>
</dbReference>
<dbReference type="PROSITE" id="PS00280">
    <property type="entry name" value="BPTI_KUNITZ_1"/>
    <property type="match status" value="1"/>
</dbReference>
<dbReference type="FunFam" id="4.10.410.10:FF:000020">
    <property type="entry name" value="Collagen, type VI, alpha 3"/>
    <property type="match status" value="1"/>
</dbReference>
<evidence type="ECO:0000313" key="4">
    <source>
        <dbReference type="EMBL" id="CAD8291494.1"/>
    </source>
</evidence>
<dbReference type="PANTHER" id="PTHR10083">
    <property type="entry name" value="KUNITZ-TYPE PROTEASE INHIBITOR-RELATED"/>
    <property type="match status" value="1"/>
</dbReference>
<feature type="domain" description="BPTI/Kunitz inhibitor" evidence="3">
    <location>
        <begin position="192"/>
        <end position="242"/>
    </location>
</feature>
<dbReference type="Gene3D" id="4.10.410.10">
    <property type="entry name" value="Pancreatic trypsin inhibitor Kunitz domain"/>
    <property type="match status" value="1"/>
</dbReference>
<organism evidence="4">
    <name type="scientific">Pseudictyota dubia</name>
    <dbReference type="NCBI Taxonomy" id="2749911"/>
    <lineage>
        <taxon>Eukaryota</taxon>
        <taxon>Sar</taxon>
        <taxon>Stramenopiles</taxon>
        <taxon>Ochrophyta</taxon>
        <taxon>Bacillariophyta</taxon>
        <taxon>Mediophyceae</taxon>
        <taxon>Biddulphiophycidae</taxon>
        <taxon>Eupodiscales</taxon>
        <taxon>Odontellaceae</taxon>
        <taxon>Pseudictyota</taxon>
    </lineage>
</organism>
<keyword evidence="2" id="KW-0732">Signal</keyword>
<accession>A0A7R9YWK3</accession>
<gene>
    <name evidence="4" type="ORF">TDUB1175_LOCUS551</name>
</gene>
<keyword evidence="1" id="KW-1015">Disulfide bond</keyword>
<evidence type="ECO:0000256" key="2">
    <source>
        <dbReference type="SAM" id="SignalP"/>
    </source>
</evidence>
<dbReference type="SMART" id="SM00131">
    <property type="entry name" value="KU"/>
    <property type="match status" value="1"/>
</dbReference>
<dbReference type="AlphaFoldDB" id="A0A7R9YWK3"/>
<feature type="chain" id="PRO_5031321144" description="BPTI/Kunitz inhibitor domain-containing protein" evidence="2">
    <location>
        <begin position="20"/>
        <end position="244"/>
    </location>
</feature>
<dbReference type="InterPro" id="IPR036880">
    <property type="entry name" value="Kunitz_BPTI_sf"/>
</dbReference>
<dbReference type="InterPro" id="IPR050098">
    <property type="entry name" value="TFPI/VKTCI-like"/>
</dbReference>
<dbReference type="InterPro" id="IPR002223">
    <property type="entry name" value="Kunitz_BPTI"/>
</dbReference>
<dbReference type="PROSITE" id="PS50279">
    <property type="entry name" value="BPTI_KUNITZ_2"/>
    <property type="match status" value="1"/>
</dbReference>
<dbReference type="SUPFAM" id="SSF57362">
    <property type="entry name" value="BPTI-like"/>
    <property type="match status" value="1"/>
</dbReference>
<evidence type="ECO:0000256" key="1">
    <source>
        <dbReference type="ARBA" id="ARBA00023157"/>
    </source>
</evidence>
<feature type="signal peptide" evidence="2">
    <location>
        <begin position="1"/>
        <end position="19"/>
    </location>
</feature>
<sequence>MRFCLYAVAVASSLPGNLAEPVETAVPDVALDIDDALPESERLAKGYFEYGGNEVDNFFGEIIATAEEYRFDLEVGELDDEEETDELQSDKETLVGRYIDYNDLNLFDSGSGDYNDLSDEILALIVSAAEEFGIDLAPDDLSEVESGDFHGMAIERVLGEKAKKPSKRKRCRKACSGERSCKRKCMRNPNLCFLPSDTGPCRARKVRYYYNLSENECKEFVYGGCRGNENRFDNVDDCGQKCVI</sequence>
<dbReference type="PRINTS" id="PR00759">
    <property type="entry name" value="BASICPTASE"/>
</dbReference>
<dbReference type="EMBL" id="HBED01001113">
    <property type="protein sequence ID" value="CAD8291494.1"/>
    <property type="molecule type" value="Transcribed_RNA"/>
</dbReference>
<name>A0A7R9YWK3_9STRA</name>
<protein>
    <recommendedName>
        <fullName evidence="3">BPTI/Kunitz inhibitor domain-containing protein</fullName>
    </recommendedName>
</protein>
<proteinExistence type="predicted"/>
<dbReference type="Pfam" id="PF00014">
    <property type="entry name" value="Kunitz_BPTI"/>
    <property type="match status" value="1"/>
</dbReference>
<reference evidence="4" key="1">
    <citation type="submission" date="2021-01" db="EMBL/GenBank/DDBJ databases">
        <authorList>
            <person name="Corre E."/>
            <person name="Pelletier E."/>
            <person name="Niang G."/>
            <person name="Scheremetjew M."/>
            <person name="Finn R."/>
            <person name="Kale V."/>
            <person name="Holt S."/>
            <person name="Cochrane G."/>
            <person name="Meng A."/>
            <person name="Brown T."/>
            <person name="Cohen L."/>
        </authorList>
    </citation>
    <scope>NUCLEOTIDE SEQUENCE</scope>
    <source>
        <strain evidence="4">CCMP147</strain>
    </source>
</reference>